<comment type="caution">
    <text evidence="2">The sequence shown here is derived from an EMBL/GenBank/DDBJ whole genome shotgun (WGS) entry which is preliminary data.</text>
</comment>
<sequence length="226" mass="25375">MAFKRSISMVPRKKALEDGRRPTKERKASLPSLQWDPSAKRKTLGLSGHVKILNCCVEEPATLAYVYGPFGGVADFRDLGIGNNEELHHTLRGSGLTEDDHISSYVKEWCTHDLLTTSNCRRKYVKLHRSEVTLPKPWVELLYRPQALSMTSQARFGGGGGVAGALETNMDRILKVSANDAKDTRLTITPTHSNDYQVKMCETKIQAKNIWFTFPRSKQIPSLDDD</sequence>
<evidence type="ECO:0000313" key="3">
    <source>
        <dbReference type="Proteomes" id="UP001195769"/>
    </source>
</evidence>
<name>A0AAD4ELJ8_9AGAM</name>
<keyword evidence="3" id="KW-1185">Reference proteome</keyword>
<feature type="compositionally biased region" description="Basic and acidic residues" evidence="1">
    <location>
        <begin position="14"/>
        <end position="28"/>
    </location>
</feature>
<feature type="region of interest" description="Disordered" evidence="1">
    <location>
        <begin position="1"/>
        <end position="30"/>
    </location>
</feature>
<organism evidence="2 3">
    <name type="scientific">Suillus fuscotomentosus</name>
    <dbReference type="NCBI Taxonomy" id="1912939"/>
    <lineage>
        <taxon>Eukaryota</taxon>
        <taxon>Fungi</taxon>
        <taxon>Dikarya</taxon>
        <taxon>Basidiomycota</taxon>
        <taxon>Agaricomycotina</taxon>
        <taxon>Agaricomycetes</taxon>
        <taxon>Agaricomycetidae</taxon>
        <taxon>Boletales</taxon>
        <taxon>Suillineae</taxon>
        <taxon>Suillaceae</taxon>
        <taxon>Suillus</taxon>
    </lineage>
</organism>
<dbReference type="Proteomes" id="UP001195769">
    <property type="component" value="Unassembled WGS sequence"/>
</dbReference>
<evidence type="ECO:0000313" key="2">
    <source>
        <dbReference type="EMBL" id="KAG1908296.1"/>
    </source>
</evidence>
<dbReference type="EMBL" id="JABBWK010000001">
    <property type="protein sequence ID" value="KAG1908296.1"/>
    <property type="molecule type" value="Genomic_DNA"/>
</dbReference>
<dbReference type="AlphaFoldDB" id="A0AAD4ELJ8"/>
<proteinExistence type="predicted"/>
<dbReference type="GeneID" id="64663313"/>
<gene>
    <name evidence="2" type="ORF">F5891DRAFT_1205023</name>
</gene>
<accession>A0AAD4ELJ8</accession>
<reference evidence="2" key="1">
    <citation type="journal article" date="2020" name="New Phytol.">
        <title>Comparative genomics reveals dynamic genome evolution in host specialist ectomycorrhizal fungi.</title>
        <authorList>
            <person name="Lofgren L.A."/>
            <person name="Nguyen N.H."/>
            <person name="Vilgalys R."/>
            <person name="Ruytinx J."/>
            <person name="Liao H.L."/>
            <person name="Branco S."/>
            <person name="Kuo A."/>
            <person name="LaButti K."/>
            <person name="Lipzen A."/>
            <person name="Andreopoulos W."/>
            <person name="Pangilinan J."/>
            <person name="Riley R."/>
            <person name="Hundley H."/>
            <person name="Na H."/>
            <person name="Barry K."/>
            <person name="Grigoriev I.V."/>
            <person name="Stajich J.E."/>
            <person name="Kennedy P.G."/>
        </authorList>
    </citation>
    <scope>NUCLEOTIDE SEQUENCE</scope>
    <source>
        <strain evidence="2">FC203</strain>
    </source>
</reference>
<protein>
    <submittedName>
        <fullName evidence="2">Uncharacterized protein</fullName>
    </submittedName>
</protein>
<evidence type="ECO:0000256" key="1">
    <source>
        <dbReference type="SAM" id="MobiDB-lite"/>
    </source>
</evidence>
<dbReference type="RefSeq" id="XP_041233871.1">
    <property type="nucleotide sequence ID" value="XM_041369015.1"/>
</dbReference>